<dbReference type="InterPro" id="IPR050812">
    <property type="entry name" value="Preph/Arog_dehydrog"/>
</dbReference>
<dbReference type="AlphaFoldDB" id="A0A378L779"/>
<reference evidence="4 6" key="2">
    <citation type="submission" date="2018-06" db="EMBL/GenBank/DDBJ databases">
        <authorList>
            <consortium name="Pathogen Informatics"/>
            <person name="Doyle S."/>
        </authorList>
    </citation>
    <scope>NUCLEOTIDE SEQUENCE [LARGE SCALE GENOMIC DNA]</scope>
    <source>
        <strain evidence="4 6">NCTC11991</strain>
    </source>
</reference>
<dbReference type="Proteomes" id="UP000255110">
    <property type="component" value="Unassembled WGS sequence"/>
</dbReference>
<evidence type="ECO:0000313" key="3">
    <source>
        <dbReference type="EMBL" id="KTD77471.1"/>
    </source>
</evidence>
<gene>
    <name evidence="4" type="primary">tyrA</name>
    <name evidence="3" type="ORF">Lstg_1828</name>
    <name evidence="4" type="ORF">NCTC11991_01262</name>
</gene>
<evidence type="ECO:0000313" key="4">
    <source>
        <dbReference type="EMBL" id="STY22673.1"/>
    </source>
</evidence>
<dbReference type="GO" id="GO:0008977">
    <property type="term" value="F:prephenate dehydrogenase (NAD+) activity"/>
    <property type="evidence" value="ECO:0007669"/>
    <property type="project" value="InterPro"/>
</dbReference>
<dbReference type="EMBL" id="LNYZ01000013">
    <property type="protein sequence ID" value="KTD77471.1"/>
    <property type="molecule type" value="Genomic_DNA"/>
</dbReference>
<dbReference type="SUPFAM" id="SSF48179">
    <property type="entry name" value="6-phosphogluconate dehydrogenase C-terminal domain-like"/>
    <property type="match status" value="1"/>
</dbReference>
<dbReference type="PROSITE" id="PS51176">
    <property type="entry name" value="PDH_ADH"/>
    <property type="match status" value="1"/>
</dbReference>
<dbReference type="Pfam" id="PF26213">
    <property type="entry name" value="TYRAAT1_C"/>
    <property type="match status" value="1"/>
</dbReference>
<accession>A0A378L779</accession>
<dbReference type="RefSeq" id="WP_058477378.1">
    <property type="nucleotide sequence ID" value="NZ_CAAAIO010000018.1"/>
</dbReference>
<organism evidence="4 6">
    <name type="scientific">Legionella steigerwaltii</name>
    <dbReference type="NCBI Taxonomy" id="460"/>
    <lineage>
        <taxon>Bacteria</taxon>
        <taxon>Pseudomonadati</taxon>
        <taxon>Pseudomonadota</taxon>
        <taxon>Gammaproteobacteria</taxon>
        <taxon>Legionellales</taxon>
        <taxon>Legionellaceae</taxon>
        <taxon>Legionella</taxon>
    </lineage>
</organism>
<proteinExistence type="predicted"/>
<keyword evidence="1" id="KW-0560">Oxidoreductase</keyword>
<protein>
    <submittedName>
        <fullName evidence="4">T-protein</fullName>
    </submittedName>
</protein>
<dbReference type="InterPro" id="IPR046826">
    <property type="entry name" value="PDH_N"/>
</dbReference>
<evidence type="ECO:0000259" key="2">
    <source>
        <dbReference type="PROSITE" id="PS51176"/>
    </source>
</evidence>
<dbReference type="PANTHER" id="PTHR21363:SF0">
    <property type="entry name" value="PREPHENATE DEHYDROGENASE [NADP(+)]"/>
    <property type="match status" value="1"/>
</dbReference>
<dbReference type="InterPro" id="IPR008927">
    <property type="entry name" value="6-PGluconate_DH-like_C_sf"/>
</dbReference>
<dbReference type="EMBL" id="UGOY01000001">
    <property type="protein sequence ID" value="STY22673.1"/>
    <property type="molecule type" value="Genomic_DNA"/>
</dbReference>
<dbReference type="SUPFAM" id="SSF51735">
    <property type="entry name" value="NAD(P)-binding Rossmann-fold domains"/>
    <property type="match status" value="1"/>
</dbReference>
<dbReference type="GO" id="GO:0070403">
    <property type="term" value="F:NAD+ binding"/>
    <property type="evidence" value="ECO:0007669"/>
    <property type="project" value="InterPro"/>
</dbReference>
<dbReference type="InterPro" id="IPR059064">
    <property type="entry name" value="TYRAAT2_C"/>
</dbReference>
<dbReference type="GO" id="GO:0006571">
    <property type="term" value="P:tyrosine biosynthetic process"/>
    <property type="evidence" value="ECO:0007669"/>
    <property type="project" value="InterPro"/>
</dbReference>
<dbReference type="InterPro" id="IPR036291">
    <property type="entry name" value="NAD(P)-bd_dom_sf"/>
</dbReference>
<evidence type="ECO:0000313" key="5">
    <source>
        <dbReference type="Proteomes" id="UP000054820"/>
    </source>
</evidence>
<dbReference type="STRING" id="460.Lstg_1828"/>
<evidence type="ECO:0000256" key="1">
    <source>
        <dbReference type="ARBA" id="ARBA00023002"/>
    </source>
</evidence>
<dbReference type="InterPro" id="IPR003099">
    <property type="entry name" value="Prephen_DH"/>
</dbReference>
<dbReference type="OrthoDB" id="6198144at2"/>
<dbReference type="Pfam" id="PF02153">
    <property type="entry name" value="PDH_N"/>
    <property type="match status" value="1"/>
</dbReference>
<dbReference type="PANTHER" id="PTHR21363">
    <property type="entry name" value="PREPHENATE DEHYDROGENASE"/>
    <property type="match status" value="1"/>
</dbReference>
<evidence type="ECO:0000313" key="6">
    <source>
        <dbReference type="Proteomes" id="UP000255110"/>
    </source>
</evidence>
<dbReference type="GO" id="GO:0004665">
    <property type="term" value="F:prephenate dehydrogenase (NADP+) activity"/>
    <property type="evidence" value="ECO:0007669"/>
    <property type="project" value="InterPro"/>
</dbReference>
<reference evidence="3 5" key="1">
    <citation type="submission" date="2015-11" db="EMBL/GenBank/DDBJ databases">
        <title>Genomic analysis of 38 Legionella species identifies large and diverse effector repertoires.</title>
        <authorList>
            <person name="Burstein D."/>
            <person name="Amaro F."/>
            <person name="Zusman T."/>
            <person name="Lifshitz Z."/>
            <person name="Cohen O."/>
            <person name="Gilbert J.A."/>
            <person name="Pupko T."/>
            <person name="Shuman H.A."/>
            <person name="Segal G."/>
        </authorList>
    </citation>
    <scope>NUCLEOTIDE SEQUENCE [LARGE SCALE GENOMIC DNA]</scope>
    <source>
        <strain evidence="3 5">SC-18-C9</strain>
    </source>
</reference>
<dbReference type="Proteomes" id="UP000054820">
    <property type="component" value="Unassembled WGS sequence"/>
</dbReference>
<sequence>MKFGIVGFGRFGQLWAHALLSFGDVLVYDKKTSDSSIKFTCLEEVAQADVVFVLVPISEFETSCMEIKRVLKPTSLVVDCCSVKIHPVKVMKRVFSPSQPLLATHPLFGPDSVKKSGGLMNHKIVICPLTPPQDEHEQLHSIFKKMGLIPLITTPDEHDEQMAHSQGLVHFLGRGLQALNLHQQELATPDFNALLNINGMVANDTWQLFFDMHHYNPYTREVRQKLISQLVNVNKYFE</sequence>
<dbReference type="Gene3D" id="3.40.50.720">
    <property type="entry name" value="NAD(P)-binding Rossmann-like Domain"/>
    <property type="match status" value="1"/>
</dbReference>
<keyword evidence="5" id="KW-1185">Reference proteome</keyword>
<name>A0A378L779_9GAMM</name>
<feature type="domain" description="Prephenate/arogenate dehydrogenase" evidence="2">
    <location>
        <begin position="1"/>
        <end position="238"/>
    </location>
</feature>